<dbReference type="PANTHER" id="PTHR15909">
    <property type="entry name" value="39S RIBOSOMAL PROTEIN L35, MITOCHONDRIAL"/>
    <property type="match status" value="1"/>
</dbReference>
<evidence type="ECO:0000256" key="2">
    <source>
        <dbReference type="ARBA" id="ARBA00006598"/>
    </source>
</evidence>
<accession>A0A5E4BK29</accession>
<evidence type="ECO:0000313" key="9">
    <source>
        <dbReference type="EMBL" id="VTJ70054.1"/>
    </source>
</evidence>
<keyword evidence="3" id="KW-0809">Transit peptide</keyword>
<dbReference type="AlphaFoldDB" id="A0A5E4BK29"/>
<protein>
    <recommendedName>
        <fullName evidence="7">Large ribosomal subunit protein bL35m</fullName>
    </recommendedName>
    <alternativeName>
        <fullName evidence="8">39S ribosomal protein L35, mitochondrial</fullName>
    </alternativeName>
</protein>
<comment type="similarity">
    <text evidence="2">Belongs to the bacterial ribosomal protein bL35 family.</text>
</comment>
<gene>
    <name evidence="9" type="ORF">MONAX_5E024945</name>
</gene>
<keyword evidence="4" id="KW-0689">Ribosomal protein</keyword>
<evidence type="ECO:0000256" key="8">
    <source>
        <dbReference type="ARBA" id="ARBA00035418"/>
    </source>
</evidence>
<dbReference type="Gene3D" id="4.10.410.60">
    <property type="match status" value="1"/>
</dbReference>
<evidence type="ECO:0000256" key="1">
    <source>
        <dbReference type="ARBA" id="ARBA00004173"/>
    </source>
</evidence>
<dbReference type="Proteomes" id="UP000335636">
    <property type="component" value="Unassembled WGS sequence"/>
</dbReference>
<organism evidence="9 10">
    <name type="scientific">Marmota monax</name>
    <name type="common">Woodchuck</name>
    <dbReference type="NCBI Taxonomy" id="9995"/>
    <lineage>
        <taxon>Eukaryota</taxon>
        <taxon>Metazoa</taxon>
        <taxon>Chordata</taxon>
        <taxon>Craniata</taxon>
        <taxon>Vertebrata</taxon>
        <taxon>Euteleostomi</taxon>
        <taxon>Mammalia</taxon>
        <taxon>Eutheria</taxon>
        <taxon>Euarchontoglires</taxon>
        <taxon>Glires</taxon>
        <taxon>Rodentia</taxon>
        <taxon>Sciuromorpha</taxon>
        <taxon>Sciuridae</taxon>
        <taxon>Xerinae</taxon>
        <taxon>Marmotini</taxon>
        <taxon>Marmota</taxon>
    </lineage>
</organism>
<keyword evidence="5" id="KW-0496">Mitochondrion</keyword>
<dbReference type="GO" id="GO:0006412">
    <property type="term" value="P:translation"/>
    <property type="evidence" value="ECO:0007669"/>
    <property type="project" value="InterPro"/>
</dbReference>
<evidence type="ECO:0000256" key="6">
    <source>
        <dbReference type="ARBA" id="ARBA00023274"/>
    </source>
</evidence>
<dbReference type="InterPro" id="IPR037229">
    <property type="entry name" value="Ribosomal_bL35_sf"/>
</dbReference>
<dbReference type="Pfam" id="PF01632">
    <property type="entry name" value="Ribosomal_L35p"/>
    <property type="match status" value="1"/>
</dbReference>
<dbReference type="GO" id="GO:0005739">
    <property type="term" value="C:mitochondrion"/>
    <property type="evidence" value="ECO:0007669"/>
    <property type="project" value="UniProtKB-SubCell"/>
</dbReference>
<comment type="subcellular location">
    <subcellularLocation>
        <location evidence="1">Mitochondrion</location>
    </subcellularLocation>
</comment>
<evidence type="ECO:0000313" key="10">
    <source>
        <dbReference type="Proteomes" id="UP000335636"/>
    </source>
</evidence>
<keyword evidence="10" id="KW-1185">Reference proteome</keyword>
<evidence type="ECO:0000256" key="3">
    <source>
        <dbReference type="ARBA" id="ARBA00022946"/>
    </source>
</evidence>
<dbReference type="EMBL" id="CABDUW010000489">
    <property type="protein sequence ID" value="VTJ70054.1"/>
    <property type="molecule type" value="Genomic_DNA"/>
</dbReference>
<dbReference type="GO" id="GO:1990904">
    <property type="term" value="C:ribonucleoprotein complex"/>
    <property type="evidence" value="ECO:0007669"/>
    <property type="project" value="UniProtKB-KW"/>
</dbReference>
<keyword evidence="6" id="KW-0687">Ribonucleoprotein</keyword>
<dbReference type="SUPFAM" id="SSF143034">
    <property type="entry name" value="L35p-like"/>
    <property type="match status" value="1"/>
</dbReference>
<dbReference type="GO" id="GO:0003735">
    <property type="term" value="F:structural constituent of ribosome"/>
    <property type="evidence" value="ECO:0007669"/>
    <property type="project" value="InterPro"/>
</dbReference>
<sequence length="232" mass="25723">MSPLSRSTVRAGDSGAHGLRGVLGLGVAERRVRPGCAAGRGASGAEGEAAPVPADCSPDQPAGLLRPLNILASSACRNSAKSACVDSVLSTGRLSHVQTPVICSAPRLVGNLMCGHLTILNRVAPLLPNILKPPVRTLTYCSTRKGKRKTVKAVIYRFFRLHSGLWLRRKAGYKKKLWKKTAARKRRLREFVFCNKTQSKLLDKMTTSFWKRRNWYVDDPYQKYHDRTNLRV</sequence>
<dbReference type="InterPro" id="IPR019338">
    <property type="entry name" value="Ribosomal_bL35m"/>
</dbReference>
<dbReference type="InterPro" id="IPR021137">
    <property type="entry name" value="Ribosomal_bL35-like"/>
</dbReference>
<comment type="caution">
    <text evidence="9">The sequence shown here is derived from an EMBL/GenBank/DDBJ whole genome shotgun (WGS) entry which is preliminary data.</text>
</comment>
<proteinExistence type="inferred from homology"/>
<dbReference type="GO" id="GO:0005840">
    <property type="term" value="C:ribosome"/>
    <property type="evidence" value="ECO:0007669"/>
    <property type="project" value="UniProtKB-KW"/>
</dbReference>
<evidence type="ECO:0000256" key="5">
    <source>
        <dbReference type="ARBA" id="ARBA00023128"/>
    </source>
</evidence>
<name>A0A5E4BK29_MARMO</name>
<evidence type="ECO:0000256" key="7">
    <source>
        <dbReference type="ARBA" id="ARBA00035273"/>
    </source>
</evidence>
<dbReference type="PANTHER" id="PTHR15909:SF0">
    <property type="entry name" value="LARGE RIBOSOMAL SUBUNIT PROTEIN BL35M"/>
    <property type="match status" value="1"/>
</dbReference>
<evidence type="ECO:0000256" key="4">
    <source>
        <dbReference type="ARBA" id="ARBA00022980"/>
    </source>
</evidence>
<reference evidence="9" key="1">
    <citation type="submission" date="2019-04" db="EMBL/GenBank/DDBJ databases">
        <authorList>
            <person name="Alioto T."/>
            <person name="Alioto T."/>
        </authorList>
    </citation>
    <scope>NUCLEOTIDE SEQUENCE [LARGE SCALE GENOMIC DNA]</scope>
</reference>